<dbReference type="InterPro" id="IPR036899">
    <property type="entry name" value="Ribosomal_uL13_sf"/>
</dbReference>
<dbReference type="GO" id="GO:0003735">
    <property type="term" value="F:structural constituent of ribosome"/>
    <property type="evidence" value="ECO:0007669"/>
    <property type="project" value="InterPro"/>
</dbReference>
<reference evidence="4" key="1">
    <citation type="submission" date="2020-10" db="EMBL/GenBank/DDBJ databases">
        <authorList>
            <person name="Roach M.J.R."/>
        </authorList>
    </citation>
    <scope>NUCLEOTIDE SEQUENCE</scope>
    <source>
        <strain evidence="4">CBS 1945</strain>
    </source>
</reference>
<comment type="similarity">
    <text evidence="1">Belongs to the universal ribosomal protein uL13 family.</text>
</comment>
<name>A0A875S2H4_EENNA</name>
<dbReference type="AlphaFoldDB" id="A0A875S2H4"/>
<dbReference type="EMBL" id="CP064812">
    <property type="protein sequence ID" value="QPG74029.1"/>
    <property type="molecule type" value="Genomic_DNA"/>
</dbReference>
<evidence type="ECO:0000313" key="4">
    <source>
        <dbReference type="EMBL" id="QPG74029.1"/>
    </source>
</evidence>
<dbReference type="RefSeq" id="XP_038777594.1">
    <property type="nucleotide sequence ID" value="XM_038921666.1"/>
</dbReference>
<evidence type="ECO:0000256" key="1">
    <source>
        <dbReference type="ARBA" id="ARBA00006227"/>
    </source>
</evidence>
<dbReference type="InterPro" id="IPR005823">
    <property type="entry name" value="Ribosomal_uL13_bac-type"/>
</dbReference>
<keyword evidence="5" id="KW-1185">Reference proteome</keyword>
<dbReference type="Proteomes" id="UP000662931">
    <property type="component" value="Chromosome 1"/>
</dbReference>
<dbReference type="GO" id="GO:0005762">
    <property type="term" value="C:mitochondrial large ribosomal subunit"/>
    <property type="evidence" value="ECO:0007669"/>
    <property type="project" value="TreeGrafter"/>
</dbReference>
<proteinExistence type="inferred from homology"/>
<dbReference type="GeneID" id="62194749"/>
<dbReference type="OrthoDB" id="274622at2759"/>
<dbReference type="GO" id="GO:0003729">
    <property type="term" value="F:mRNA binding"/>
    <property type="evidence" value="ECO:0007669"/>
    <property type="project" value="TreeGrafter"/>
</dbReference>
<dbReference type="NCBIfam" id="TIGR01066">
    <property type="entry name" value="rplM_bact"/>
    <property type="match status" value="1"/>
</dbReference>
<evidence type="ECO:0000256" key="2">
    <source>
        <dbReference type="ARBA" id="ARBA00022980"/>
    </source>
</evidence>
<dbReference type="SUPFAM" id="SSF52161">
    <property type="entry name" value="Ribosomal protein L13"/>
    <property type="match status" value="1"/>
</dbReference>
<dbReference type="InterPro" id="IPR005822">
    <property type="entry name" value="Ribosomal_uL13"/>
</dbReference>
<keyword evidence="3" id="KW-0687">Ribonucleoprotein</keyword>
<accession>A0A875S2H4</accession>
<dbReference type="HAMAP" id="MF_01366">
    <property type="entry name" value="Ribosomal_uL13"/>
    <property type="match status" value="1"/>
</dbReference>
<dbReference type="CDD" id="cd00392">
    <property type="entry name" value="Ribosomal_L13"/>
    <property type="match status" value="1"/>
</dbReference>
<organism evidence="4 5">
    <name type="scientific">Eeniella nana</name>
    <name type="common">Yeast</name>
    <name type="synonym">Brettanomyces nanus</name>
    <dbReference type="NCBI Taxonomy" id="13502"/>
    <lineage>
        <taxon>Eukaryota</taxon>
        <taxon>Fungi</taxon>
        <taxon>Dikarya</taxon>
        <taxon>Ascomycota</taxon>
        <taxon>Saccharomycotina</taxon>
        <taxon>Pichiomycetes</taxon>
        <taxon>Pichiales</taxon>
        <taxon>Pichiaceae</taxon>
        <taxon>Brettanomyces</taxon>
    </lineage>
</organism>
<evidence type="ECO:0000313" key="5">
    <source>
        <dbReference type="Proteomes" id="UP000662931"/>
    </source>
</evidence>
<sequence>MSNKIGKTGLAFARVWHHVDLAEDTRTLGRLASQIAIALIGKHKPVAHSTQDLGDYVVVSNCKYLRVTGRKMEDKTYWYHTTKPGTGKAVPMEKVVKDYGYGEVLRRAVSRMLPKNKHRDSRLRRLKVFDGSENPYRQNLIAWADQKPLVEQRLKEFNERKRVREEYSKRMANRNTNL</sequence>
<dbReference type="KEGG" id="bnn:FOA43_001348"/>
<dbReference type="PANTHER" id="PTHR11545:SF2">
    <property type="entry name" value="LARGE RIBOSOMAL SUBUNIT PROTEIN UL13M"/>
    <property type="match status" value="1"/>
</dbReference>
<dbReference type="GO" id="GO:0017148">
    <property type="term" value="P:negative regulation of translation"/>
    <property type="evidence" value="ECO:0007669"/>
    <property type="project" value="TreeGrafter"/>
</dbReference>
<gene>
    <name evidence="4" type="primary">MRPL23</name>
    <name evidence="4" type="ORF">FOA43_001348</name>
</gene>
<protein>
    <submittedName>
        <fullName evidence="4">54S ribosomal protein L23, mitochondrial</fullName>
    </submittedName>
</protein>
<keyword evidence="2 4" id="KW-0689">Ribosomal protein</keyword>
<dbReference type="PANTHER" id="PTHR11545">
    <property type="entry name" value="RIBOSOMAL PROTEIN L13"/>
    <property type="match status" value="1"/>
</dbReference>
<evidence type="ECO:0000256" key="3">
    <source>
        <dbReference type="ARBA" id="ARBA00023274"/>
    </source>
</evidence>
<dbReference type="Pfam" id="PF00572">
    <property type="entry name" value="Ribosomal_L13"/>
    <property type="match status" value="1"/>
</dbReference>
<dbReference type="GO" id="GO:0006412">
    <property type="term" value="P:translation"/>
    <property type="evidence" value="ECO:0007669"/>
    <property type="project" value="InterPro"/>
</dbReference>
<dbReference type="PIRSF" id="PIRSF002181">
    <property type="entry name" value="Ribosomal_L13"/>
    <property type="match status" value="1"/>
</dbReference>
<dbReference type="Gene3D" id="3.90.1180.10">
    <property type="entry name" value="Ribosomal protein L13"/>
    <property type="match status" value="1"/>
</dbReference>